<dbReference type="AlphaFoldDB" id="J0UU64"/>
<sequence length="520" mass="59528">MITIKFKWDLEQANLIYQEDLDKLTPDRIMKFITHHFNFQRPRLQILNNYYQGFNTAIFDNKKRRHEDGKADYRASHSFAKYIADFQTSYSVGNPINIKLPIKNDERFDEITQANDVDALNYDLFLDMTRYGRAFEYIYRGTDDVEHIVRLDPLDTFIIYSLDVDPQPIMAVRYHQVEIVDDNEVSKINYIPETWTESEHIIYKSTPIDGVMNADGKNESIVSFPVVEYWNNKFRLGDYENVISLIDLYDAAESDTANYMTDLNEAMLVIKGDIDTLLDGSTLMQGVDPTDKDAMAKLAKDKLDILKEMKSANLLLLKSGVTATGTQTNVDAGYIHKEYDVNGTEAYKKRLASDIHKFSHTPDLTDENFASNVSGIAMKYKLLGTVELAATKRRLFERGLYTRYQIIATLESKASSSMKNDPNELVFTFKDNLPTDDIAQIQQLQSAGATLPQEYLYQFLPGVTDPSDITEMMQKQQEEQQEYQLGGGSDESGRTEQDNSEVRGQSIQQGREQQPDTQDN</sequence>
<dbReference type="EMBL" id="AYYH01000039">
    <property type="protein sequence ID" value="KRN08959.1"/>
    <property type="molecule type" value="Genomic_DNA"/>
</dbReference>
<dbReference type="OrthoDB" id="3189403at2"/>
<keyword evidence="3" id="KW-1185">Reference proteome</keyword>
<feature type="region of interest" description="Disordered" evidence="1">
    <location>
        <begin position="472"/>
        <end position="520"/>
    </location>
</feature>
<dbReference type="NCBIfam" id="TIGR01538">
    <property type="entry name" value="portal_SPP1"/>
    <property type="match status" value="1"/>
</dbReference>
<name>J0UU64_9LACO</name>
<dbReference type="InterPro" id="IPR021145">
    <property type="entry name" value="Portal_protein_SPP1_Gp6-like"/>
</dbReference>
<evidence type="ECO:0000313" key="2">
    <source>
        <dbReference type="EMBL" id="KRN08959.1"/>
    </source>
</evidence>
<evidence type="ECO:0000313" key="3">
    <source>
        <dbReference type="Proteomes" id="UP000050898"/>
    </source>
</evidence>
<dbReference type="InterPro" id="IPR006428">
    <property type="entry name" value="Portal_SPP1-type"/>
</dbReference>
<evidence type="ECO:0000256" key="1">
    <source>
        <dbReference type="SAM" id="MobiDB-lite"/>
    </source>
</evidence>
<accession>J0UU64</accession>
<feature type="compositionally biased region" description="Polar residues" evidence="1">
    <location>
        <begin position="502"/>
        <end position="520"/>
    </location>
</feature>
<dbReference type="RefSeq" id="WP_003687873.1">
    <property type="nucleotide sequence ID" value="NZ_AKKT01000031.1"/>
</dbReference>
<dbReference type="Pfam" id="PF05133">
    <property type="entry name" value="SPP1_portal"/>
    <property type="match status" value="1"/>
</dbReference>
<proteinExistence type="predicted"/>
<reference evidence="2 3" key="1">
    <citation type="journal article" date="2015" name="Genome Announc.">
        <title>Expanding the biotechnology potential of lactobacilli through comparative genomics of 213 strains and associated genera.</title>
        <authorList>
            <person name="Sun Z."/>
            <person name="Harris H.M."/>
            <person name="McCann A."/>
            <person name="Guo C."/>
            <person name="Argimon S."/>
            <person name="Zhang W."/>
            <person name="Yang X."/>
            <person name="Jeffery I.B."/>
            <person name="Cooney J.C."/>
            <person name="Kagawa T.F."/>
            <person name="Liu W."/>
            <person name="Song Y."/>
            <person name="Salvetti E."/>
            <person name="Wrobel A."/>
            <person name="Rasinkangas P."/>
            <person name="Parkhill J."/>
            <person name="Rea M.C."/>
            <person name="O'Sullivan O."/>
            <person name="Ritari J."/>
            <person name="Douillard F.P."/>
            <person name="Paul Ross R."/>
            <person name="Yang R."/>
            <person name="Briner A.E."/>
            <person name="Felis G.E."/>
            <person name="de Vos W.M."/>
            <person name="Barrangou R."/>
            <person name="Klaenhammer T.R."/>
            <person name="Caufield P.W."/>
            <person name="Cui Y."/>
            <person name="Zhang H."/>
            <person name="O'Toole P.W."/>
        </authorList>
    </citation>
    <scope>NUCLEOTIDE SEQUENCE [LARGE SCALE GENOMIC DNA]</scope>
    <source>
        <strain evidence="2 3">DSM 20444</strain>
    </source>
</reference>
<dbReference type="Proteomes" id="UP000050898">
    <property type="component" value="Unassembled WGS sequence"/>
</dbReference>
<feature type="compositionally biased region" description="Basic and acidic residues" evidence="1">
    <location>
        <begin position="491"/>
        <end position="501"/>
    </location>
</feature>
<evidence type="ECO:0008006" key="4">
    <source>
        <dbReference type="Google" id="ProtNLM"/>
    </source>
</evidence>
<protein>
    <recommendedName>
        <fullName evidence="4">Phage portal protein</fullName>
    </recommendedName>
</protein>
<dbReference type="PATRIC" id="fig|1046596.6.peg.1605"/>
<organism evidence="2 3">
    <name type="scientific">Liquorilactobacillus mali KCTC 3596 = DSM 20444</name>
    <dbReference type="NCBI Taxonomy" id="1046596"/>
    <lineage>
        <taxon>Bacteria</taxon>
        <taxon>Bacillati</taxon>
        <taxon>Bacillota</taxon>
        <taxon>Bacilli</taxon>
        <taxon>Lactobacillales</taxon>
        <taxon>Lactobacillaceae</taxon>
        <taxon>Liquorilactobacillus</taxon>
    </lineage>
</organism>
<gene>
    <name evidence="2" type="ORF">FD00_GL001523</name>
</gene>
<comment type="caution">
    <text evidence="2">The sequence shown here is derived from an EMBL/GenBank/DDBJ whole genome shotgun (WGS) entry which is preliminary data.</text>
</comment>
<dbReference type="GeneID" id="98316642"/>